<dbReference type="InterPro" id="IPR025495">
    <property type="entry name" value="DUF4386"/>
</dbReference>
<feature type="transmembrane region" description="Helical" evidence="1">
    <location>
        <begin position="203"/>
        <end position="228"/>
    </location>
</feature>
<accession>A0ABR7Q6M9</accession>
<feature type="transmembrane region" description="Helical" evidence="1">
    <location>
        <begin position="175"/>
        <end position="197"/>
    </location>
</feature>
<evidence type="ECO:0000256" key="1">
    <source>
        <dbReference type="SAM" id="Phobius"/>
    </source>
</evidence>
<name>A0ABR7Q6M9_9FLAO</name>
<evidence type="ECO:0000313" key="3">
    <source>
        <dbReference type="Proteomes" id="UP000619238"/>
    </source>
</evidence>
<reference evidence="2 3" key="1">
    <citation type="submission" date="2020-07" db="EMBL/GenBank/DDBJ databases">
        <title>Description of Kordia aestuariivivens sp. nov., isolated from a tidal flat.</title>
        <authorList>
            <person name="Park S."/>
            <person name="Yoon J.-H."/>
        </authorList>
    </citation>
    <scope>NUCLEOTIDE SEQUENCE [LARGE SCALE GENOMIC DNA]</scope>
    <source>
        <strain evidence="2 3">YSTF-M3</strain>
    </source>
</reference>
<proteinExistence type="predicted"/>
<feature type="transmembrane region" description="Helical" evidence="1">
    <location>
        <begin position="140"/>
        <end position="168"/>
    </location>
</feature>
<organism evidence="2 3">
    <name type="scientific">Kordia aestuariivivens</name>
    <dbReference type="NCBI Taxonomy" id="2759037"/>
    <lineage>
        <taxon>Bacteria</taxon>
        <taxon>Pseudomonadati</taxon>
        <taxon>Bacteroidota</taxon>
        <taxon>Flavobacteriia</taxon>
        <taxon>Flavobacteriales</taxon>
        <taxon>Flavobacteriaceae</taxon>
        <taxon>Kordia</taxon>
    </lineage>
</organism>
<feature type="transmembrane region" description="Helical" evidence="1">
    <location>
        <begin position="63"/>
        <end position="84"/>
    </location>
</feature>
<dbReference type="RefSeq" id="WP_187561143.1">
    <property type="nucleotide sequence ID" value="NZ_JACGWS010000002.1"/>
</dbReference>
<feature type="transmembrane region" description="Helical" evidence="1">
    <location>
        <begin position="12"/>
        <end position="34"/>
    </location>
</feature>
<keyword evidence="1" id="KW-0812">Transmembrane</keyword>
<keyword evidence="3" id="KW-1185">Reference proteome</keyword>
<keyword evidence="1" id="KW-0472">Membrane</keyword>
<protein>
    <submittedName>
        <fullName evidence="2">DUF4386 domain-containing protein</fullName>
    </submittedName>
</protein>
<dbReference type="Proteomes" id="UP000619238">
    <property type="component" value="Unassembled WGS sequence"/>
</dbReference>
<evidence type="ECO:0000313" key="2">
    <source>
        <dbReference type="EMBL" id="MBC8754103.1"/>
    </source>
</evidence>
<feature type="transmembrane region" description="Helical" evidence="1">
    <location>
        <begin position="96"/>
        <end position="120"/>
    </location>
</feature>
<dbReference type="EMBL" id="JACGWS010000002">
    <property type="protein sequence ID" value="MBC8754103.1"/>
    <property type="molecule type" value="Genomic_DNA"/>
</dbReference>
<sequence>MNIIIIDKKQHKIAKIMGIMFLLTLVVPLINWMFVLQKFIIPENVLATANNIITNELLFRVNIINELITAFIVIGLAIALYSMLKSVNKNLALLALYLKLTEATIWIIITLGHFIGLLILKEQVTLTLFEPEQLQSIIGFFLNMHLSITAIPGILHGLSLVIFLYLLFKSKYVPSALAAFGVISFALVFIYDLLFILSPGYTTLLIIQLIGWGPSILFELIIGIWLLFKGINESGSVSEHVKADP</sequence>
<dbReference type="Pfam" id="PF14329">
    <property type="entry name" value="DUF4386"/>
    <property type="match status" value="1"/>
</dbReference>
<comment type="caution">
    <text evidence="2">The sequence shown here is derived from an EMBL/GenBank/DDBJ whole genome shotgun (WGS) entry which is preliminary data.</text>
</comment>
<gene>
    <name evidence="2" type="ORF">H2O64_05435</name>
</gene>
<keyword evidence="1" id="KW-1133">Transmembrane helix</keyword>